<evidence type="ECO:0000256" key="1">
    <source>
        <dbReference type="ARBA" id="ARBA00022617"/>
    </source>
</evidence>
<dbReference type="InterPro" id="IPR050532">
    <property type="entry name" value="Globin-like_OT"/>
</dbReference>
<dbReference type="EMBL" id="CAJGYM010000037">
    <property type="protein sequence ID" value="CAD6193694.1"/>
    <property type="molecule type" value="Genomic_DNA"/>
</dbReference>
<keyword evidence="7" id="KW-1185">Reference proteome</keyword>
<evidence type="ECO:0000256" key="3">
    <source>
        <dbReference type="ARBA" id="ARBA00023004"/>
    </source>
</evidence>
<keyword evidence="1 4" id="KW-0349">Heme</keyword>
<keyword evidence="4" id="KW-0813">Transport</keyword>
<evidence type="ECO:0000256" key="4">
    <source>
        <dbReference type="RuleBase" id="RU000356"/>
    </source>
</evidence>
<dbReference type="Proteomes" id="UP000835052">
    <property type="component" value="Unassembled WGS sequence"/>
</dbReference>
<dbReference type="GO" id="GO:0019825">
    <property type="term" value="F:oxygen binding"/>
    <property type="evidence" value="ECO:0007669"/>
    <property type="project" value="InterPro"/>
</dbReference>
<keyword evidence="3" id="KW-0408">Iron</keyword>
<comment type="similarity">
    <text evidence="4">Belongs to the globin family.</text>
</comment>
<proteinExistence type="inferred from homology"/>
<dbReference type="GO" id="GO:0046872">
    <property type="term" value="F:metal ion binding"/>
    <property type="evidence" value="ECO:0007669"/>
    <property type="project" value="UniProtKB-KW"/>
</dbReference>
<dbReference type="CDD" id="cd01040">
    <property type="entry name" value="Mb-like"/>
    <property type="match status" value="1"/>
</dbReference>
<gene>
    <name evidence="6" type="ORF">CAUJ_LOCUS9613</name>
</gene>
<evidence type="ECO:0000313" key="7">
    <source>
        <dbReference type="Proteomes" id="UP000835052"/>
    </source>
</evidence>
<dbReference type="InterPro" id="IPR000971">
    <property type="entry name" value="Globin"/>
</dbReference>
<dbReference type="Pfam" id="PF00042">
    <property type="entry name" value="Globin"/>
    <property type="match status" value="1"/>
</dbReference>
<dbReference type="InterPro" id="IPR012292">
    <property type="entry name" value="Globin/Proto"/>
</dbReference>
<dbReference type="InterPro" id="IPR009050">
    <property type="entry name" value="Globin-like_sf"/>
</dbReference>
<dbReference type="PANTHER" id="PTHR46458:SF6">
    <property type="entry name" value="GLOBIN FAMILY PROFILE DOMAIN-CONTAINING PROTEIN"/>
    <property type="match status" value="1"/>
</dbReference>
<organism evidence="6 7">
    <name type="scientific">Caenorhabditis auriculariae</name>
    <dbReference type="NCBI Taxonomy" id="2777116"/>
    <lineage>
        <taxon>Eukaryota</taxon>
        <taxon>Metazoa</taxon>
        <taxon>Ecdysozoa</taxon>
        <taxon>Nematoda</taxon>
        <taxon>Chromadorea</taxon>
        <taxon>Rhabditida</taxon>
        <taxon>Rhabditina</taxon>
        <taxon>Rhabditomorpha</taxon>
        <taxon>Rhabditoidea</taxon>
        <taxon>Rhabditidae</taxon>
        <taxon>Peloderinae</taxon>
        <taxon>Caenorhabditis</taxon>
    </lineage>
</organism>
<dbReference type="GO" id="GO:0005344">
    <property type="term" value="F:oxygen carrier activity"/>
    <property type="evidence" value="ECO:0007669"/>
    <property type="project" value="UniProtKB-KW"/>
</dbReference>
<dbReference type="OrthoDB" id="436496at2759"/>
<evidence type="ECO:0000256" key="2">
    <source>
        <dbReference type="ARBA" id="ARBA00022723"/>
    </source>
</evidence>
<evidence type="ECO:0000259" key="5">
    <source>
        <dbReference type="Pfam" id="PF00042"/>
    </source>
</evidence>
<sequence length="386" mass="45335">MPVVDQEKPEDFGPMYERAVTWPSMRQTASVPSIAQLVERRTVEQWVSLGAVMVNVEALRAGETYETKNEKTDKQREIHEFDITRLEEELSARWSFEEEEDEFEAARSHWIQLQKTNKQAIAVRSAFFYLLEKYPHMRPIWNFARNIDDCEDMWKGELEDNFYFRHHCASIQAAITMIMENKDEPSNLRKFLNEIGGHHFFYDASEPHLEVFHESMIEGMKLVLNGADALDDAIEESWNELLKVIKLHICEGITIQRVNYLTNCMTTAEITEIKETWDKVREHGFESAGEMFCRTAFSKYTELLQKHNLTRKMPNYARIDSRKFKNFSHQIIQAVDKTIASYTKEDGFCGLIEEIQDFVVRFLVVDVCPPLIRKAFMEGEYQINIW</sequence>
<protein>
    <recommendedName>
        <fullName evidence="5">Globin domain-containing protein</fullName>
    </recommendedName>
</protein>
<evidence type="ECO:0000313" key="6">
    <source>
        <dbReference type="EMBL" id="CAD6193694.1"/>
    </source>
</evidence>
<dbReference type="InterPro" id="IPR044399">
    <property type="entry name" value="Mb-like_M"/>
</dbReference>
<dbReference type="PANTHER" id="PTHR46458">
    <property type="entry name" value="BLR2807 PROTEIN"/>
    <property type="match status" value="1"/>
</dbReference>
<dbReference type="AlphaFoldDB" id="A0A8S1HDD7"/>
<name>A0A8S1HDD7_9PELO</name>
<keyword evidence="4" id="KW-0561">Oxygen transport</keyword>
<accession>A0A8S1HDD7</accession>
<comment type="caution">
    <text evidence="6">The sequence shown here is derived from an EMBL/GenBank/DDBJ whole genome shotgun (WGS) entry which is preliminary data.</text>
</comment>
<keyword evidence="2" id="KW-0479">Metal-binding</keyword>
<feature type="domain" description="Globin" evidence="5">
    <location>
        <begin position="126"/>
        <end position="245"/>
    </location>
</feature>
<dbReference type="SUPFAM" id="SSF46458">
    <property type="entry name" value="Globin-like"/>
    <property type="match status" value="2"/>
</dbReference>
<dbReference type="GO" id="GO:0020037">
    <property type="term" value="F:heme binding"/>
    <property type="evidence" value="ECO:0007669"/>
    <property type="project" value="InterPro"/>
</dbReference>
<reference evidence="6" key="1">
    <citation type="submission" date="2020-10" db="EMBL/GenBank/DDBJ databases">
        <authorList>
            <person name="Kikuchi T."/>
        </authorList>
    </citation>
    <scope>NUCLEOTIDE SEQUENCE</scope>
    <source>
        <strain evidence="6">NKZ352</strain>
    </source>
</reference>
<dbReference type="Gene3D" id="1.10.490.10">
    <property type="entry name" value="Globins"/>
    <property type="match status" value="2"/>
</dbReference>